<dbReference type="Gene3D" id="3.40.190.10">
    <property type="entry name" value="Periplasmic binding protein-like II"/>
    <property type="match status" value="2"/>
</dbReference>
<comment type="similarity">
    <text evidence="1">Belongs to the bacterial solute-binding protein 3 family.</text>
</comment>
<dbReference type="Proteomes" id="UP000245728">
    <property type="component" value="Chromosome"/>
</dbReference>
<keyword evidence="6" id="KW-1185">Reference proteome</keyword>
<proteinExistence type="inferred from homology"/>
<reference evidence="5 6" key="1">
    <citation type="submission" date="2018-05" db="EMBL/GenBank/DDBJ databases">
        <title>Salinimonas sp. HMF8227 Genome sequencing and assembly.</title>
        <authorList>
            <person name="Kang H."/>
            <person name="Kang J."/>
            <person name="Cha I."/>
            <person name="Kim H."/>
            <person name="Joh K."/>
        </authorList>
    </citation>
    <scope>NUCLEOTIDE SEQUENCE [LARGE SCALE GENOMIC DNA]</scope>
    <source>
        <strain evidence="5 6">HMF8227</strain>
    </source>
</reference>
<feature type="chain" id="PRO_5015728347" description="Solute-binding protein family 3/N-terminal domain-containing protein" evidence="3">
    <location>
        <begin position="19"/>
        <end position="304"/>
    </location>
</feature>
<feature type="signal peptide" evidence="3">
    <location>
        <begin position="1"/>
        <end position="18"/>
    </location>
</feature>
<accession>A0A2S2E0V9</accession>
<evidence type="ECO:0000259" key="4">
    <source>
        <dbReference type="Pfam" id="PF00497"/>
    </source>
</evidence>
<keyword evidence="2 3" id="KW-0732">Signal</keyword>
<dbReference type="PANTHER" id="PTHR35936">
    <property type="entry name" value="MEMBRANE-BOUND LYTIC MUREIN TRANSGLYCOSYLASE F"/>
    <property type="match status" value="1"/>
</dbReference>
<organism evidence="5 6">
    <name type="scientific">Saliniradius amylolyticus</name>
    <dbReference type="NCBI Taxonomy" id="2183582"/>
    <lineage>
        <taxon>Bacteria</taxon>
        <taxon>Pseudomonadati</taxon>
        <taxon>Pseudomonadota</taxon>
        <taxon>Gammaproteobacteria</taxon>
        <taxon>Alteromonadales</taxon>
        <taxon>Alteromonadaceae</taxon>
        <taxon>Saliniradius</taxon>
    </lineage>
</organism>
<dbReference type="InterPro" id="IPR001638">
    <property type="entry name" value="Solute-binding_3/MltF_N"/>
</dbReference>
<protein>
    <recommendedName>
        <fullName evidence="4">Solute-binding protein family 3/N-terminal domain-containing protein</fullName>
    </recommendedName>
</protein>
<sequence>MRLVLGLFLFCCHFLSSAEPDGLPQITVDYRDYQGSHEVEGRKTAAHTYLFNEDARTVLKLATLNWSPYIAEKACEKGWVFQTAVALLHRQGYGAQITFYPWARAITLVESGKADILFPEYFIEPEASSDVFPGTRRLDHLTLSHSFGAGPIAFIKRRGYDTSHYKNLISLKDEFIGVVRGYQNTPEFDRLMEMGTFNVVEALSDLNNVELLLNNRVNLIIGDPKVVREEIRLSDYANEEKVEMLATIETVKPILRMNKLFFAISKHRKDAKKLKHELNQAIDSFKRQGVINNIQYRWQRHCLK</sequence>
<dbReference type="RefSeq" id="WP_109338356.1">
    <property type="nucleotide sequence ID" value="NZ_CP029347.1"/>
</dbReference>
<evidence type="ECO:0000313" key="5">
    <source>
        <dbReference type="EMBL" id="AWL10657.1"/>
    </source>
</evidence>
<dbReference type="KEGG" id="salh:HMF8227_00149"/>
<dbReference type="EMBL" id="CP029347">
    <property type="protein sequence ID" value="AWL10657.1"/>
    <property type="molecule type" value="Genomic_DNA"/>
</dbReference>
<evidence type="ECO:0000256" key="2">
    <source>
        <dbReference type="ARBA" id="ARBA00022729"/>
    </source>
</evidence>
<gene>
    <name evidence="5" type="ORF">HMF8227_00149</name>
</gene>
<dbReference type="PANTHER" id="PTHR35936:SF25">
    <property type="entry name" value="ABC TRANSPORTER SUBSTRATE-BINDING PROTEIN"/>
    <property type="match status" value="1"/>
</dbReference>
<feature type="domain" description="Solute-binding protein family 3/N-terminal" evidence="4">
    <location>
        <begin position="75"/>
        <end position="299"/>
    </location>
</feature>
<evidence type="ECO:0000313" key="6">
    <source>
        <dbReference type="Proteomes" id="UP000245728"/>
    </source>
</evidence>
<evidence type="ECO:0000256" key="3">
    <source>
        <dbReference type="SAM" id="SignalP"/>
    </source>
</evidence>
<dbReference type="SUPFAM" id="SSF53850">
    <property type="entry name" value="Periplasmic binding protein-like II"/>
    <property type="match status" value="1"/>
</dbReference>
<dbReference type="OrthoDB" id="245568at2"/>
<dbReference type="Pfam" id="PF00497">
    <property type="entry name" value="SBP_bac_3"/>
    <property type="match status" value="1"/>
</dbReference>
<dbReference type="AlphaFoldDB" id="A0A2S2E0V9"/>
<name>A0A2S2E0V9_9ALTE</name>
<evidence type="ECO:0000256" key="1">
    <source>
        <dbReference type="ARBA" id="ARBA00010333"/>
    </source>
</evidence>